<evidence type="ECO:0000256" key="2">
    <source>
        <dbReference type="ARBA" id="ARBA00022741"/>
    </source>
</evidence>
<dbReference type="Proteomes" id="UP000541444">
    <property type="component" value="Unassembled WGS sequence"/>
</dbReference>
<protein>
    <recommendedName>
        <fullName evidence="5">Aspartyl/Glutamyl-tRNA(Gln) amidotransferase subunit B/E catalytic domain-containing protein</fullName>
    </recommendedName>
</protein>
<keyword evidence="2" id="KW-0547">Nucleotide-binding</keyword>
<dbReference type="AlphaFoldDB" id="A0A7J7LYY0"/>
<evidence type="ECO:0000256" key="3">
    <source>
        <dbReference type="ARBA" id="ARBA00022840"/>
    </source>
</evidence>
<dbReference type="InterPro" id="IPR017959">
    <property type="entry name" value="Asn/Gln-tRNA_amidoTrfase_suB/E"/>
</dbReference>
<dbReference type="InterPro" id="IPR006075">
    <property type="entry name" value="Asn/Gln-tRNA_Trfase_suB/E_cat"/>
</dbReference>
<accession>A0A7J7LYY0</accession>
<sequence>MNSKVIELTVKLRLALNSNLSLNSKFDRKQYFYPDLSKGNQISQFDISIAEGGFIDVDLHQEFGGGHRKFGITRIHMEEDTGKLLHSINGA</sequence>
<dbReference type="SUPFAM" id="SSF55931">
    <property type="entry name" value="Glutamine synthetase/guanido kinase"/>
    <property type="match status" value="1"/>
</dbReference>
<evidence type="ECO:0000313" key="6">
    <source>
        <dbReference type="EMBL" id="KAF6147825.1"/>
    </source>
</evidence>
<dbReference type="GO" id="GO:0070681">
    <property type="term" value="P:glutaminyl-tRNAGln biosynthesis via transamidation"/>
    <property type="evidence" value="ECO:0007669"/>
    <property type="project" value="TreeGrafter"/>
</dbReference>
<proteinExistence type="predicted"/>
<dbReference type="InterPro" id="IPR014746">
    <property type="entry name" value="Gln_synth/guanido_kin_cat_dom"/>
</dbReference>
<keyword evidence="1" id="KW-0436">Ligase</keyword>
<keyword evidence="3" id="KW-0067">ATP-binding</keyword>
<dbReference type="PANTHER" id="PTHR11659">
    <property type="entry name" value="GLUTAMYL-TRNA GLN AMIDOTRANSFERASE SUBUNIT B MITOCHONDRIAL AND PROKARYOTIC PET112-RELATED"/>
    <property type="match status" value="1"/>
</dbReference>
<dbReference type="GO" id="GO:0050567">
    <property type="term" value="F:glutaminyl-tRNA synthase (glutamine-hydrolyzing) activity"/>
    <property type="evidence" value="ECO:0007669"/>
    <property type="project" value="TreeGrafter"/>
</dbReference>
<evidence type="ECO:0000313" key="7">
    <source>
        <dbReference type="Proteomes" id="UP000541444"/>
    </source>
</evidence>
<dbReference type="GO" id="GO:0005524">
    <property type="term" value="F:ATP binding"/>
    <property type="evidence" value="ECO:0007669"/>
    <property type="project" value="UniProtKB-KW"/>
</dbReference>
<dbReference type="Pfam" id="PF02934">
    <property type="entry name" value="GatB_N"/>
    <property type="match status" value="1"/>
</dbReference>
<gene>
    <name evidence="6" type="ORF">GIB67_014405</name>
</gene>
<dbReference type="EMBL" id="JACGCM010001872">
    <property type="protein sequence ID" value="KAF6147825.1"/>
    <property type="molecule type" value="Genomic_DNA"/>
</dbReference>
<organism evidence="6 7">
    <name type="scientific">Kingdonia uniflora</name>
    <dbReference type="NCBI Taxonomy" id="39325"/>
    <lineage>
        <taxon>Eukaryota</taxon>
        <taxon>Viridiplantae</taxon>
        <taxon>Streptophyta</taxon>
        <taxon>Embryophyta</taxon>
        <taxon>Tracheophyta</taxon>
        <taxon>Spermatophyta</taxon>
        <taxon>Magnoliopsida</taxon>
        <taxon>Ranunculales</taxon>
        <taxon>Circaeasteraceae</taxon>
        <taxon>Kingdonia</taxon>
    </lineage>
</organism>
<feature type="domain" description="Aspartyl/Glutamyl-tRNA(Gln) amidotransferase subunit B/E catalytic" evidence="5">
    <location>
        <begin position="1"/>
        <end position="87"/>
    </location>
</feature>
<evidence type="ECO:0000256" key="4">
    <source>
        <dbReference type="ARBA" id="ARBA00022917"/>
    </source>
</evidence>
<keyword evidence="4" id="KW-0648">Protein biosynthesis</keyword>
<name>A0A7J7LYY0_9MAGN</name>
<evidence type="ECO:0000259" key="5">
    <source>
        <dbReference type="Pfam" id="PF02934"/>
    </source>
</evidence>
<comment type="caution">
    <text evidence="6">The sequence shown here is derived from an EMBL/GenBank/DDBJ whole genome shotgun (WGS) entry which is preliminary data.</text>
</comment>
<dbReference type="GO" id="GO:0006412">
    <property type="term" value="P:translation"/>
    <property type="evidence" value="ECO:0007669"/>
    <property type="project" value="UniProtKB-KW"/>
</dbReference>
<reference evidence="6 7" key="1">
    <citation type="journal article" date="2020" name="IScience">
        <title>Genome Sequencing of the Endangered Kingdonia uniflora (Circaeasteraceae, Ranunculales) Reveals Potential Mechanisms of Evolutionary Specialization.</title>
        <authorList>
            <person name="Sun Y."/>
            <person name="Deng T."/>
            <person name="Zhang A."/>
            <person name="Moore M.J."/>
            <person name="Landis J.B."/>
            <person name="Lin N."/>
            <person name="Zhang H."/>
            <person name="Zhang X."/>
            <person name="Huang J."/>
            <person name="Zhang X."/>
            <person name="Sun H."/>
            <person name="Wang H."/>
        </authorList>
    </citation>
    <scope>NUCLEOTIDE SEQUENCE [LARGE SCALE GENOMIC DNA]</scope>
    <source>
        <strain evidence="6">TB1705</strain>
        <tissue evidence="6">Leaf</tissue>
    </source>
</reference>
<dbReference type="PANTHER" id="PTHR11659:SF0">
    <property type="entry name" value="GLUTAMYL-TRNA(GLN) AMIDOTRANSFERASE SUBUNIT B, MITOCHONDRIAL"/>
    <property type="match status" value="1"/>
</dbReference>
<evidence type="ECO:0000256" key="1">
    <source>
        <dbReference type="ARBA" id="ARBA00022598"/>
    </source>
</evidence>
<dbReference type="OrthoDB" id="1188695at2759"/>
<keyword evidence="7" id="KW-1185">Reference proteome</keyword>